<reference evidence="4" key="2">
    <citation type="journal article" date="2017" name="Nat. Plants">
        <title>The Aegilops tauschii genome reveals multiple impacts of transposons.</title>
        <authorList>
            <person name="Zhao G."/>
            <person name="Zou C."/>
            <person name="Li K."/>
            <person name="Wang K."/>
            <person name="Li T."/>
            <person name="Gao L."/>
            <person name="Zhang X."/>
            <person name="Wang H."/>
            <person name="Yang Z."/>
            <person name="Liu X."/>
            <person name="Jiang W."/>
            <person name="Mao L."/>
            <person name="Kong X."/>
            <person name="Jiao Y."/>
            <person name="Jia J."/>
        </authorList>
    </citation>
    <scope>NUCLEOTIDE SEQUENCE [LARGE SCALE GENOMIC DNA]</scope>
    <source>
        <strain evidence="4">cv. AL8/78</strain>
    </source>
</reference>
<dbReference type="STRING" id="200361.A0A453F5M6"/>
<proteinExistence type="predicted"/>
<organism evidence="3 4">
    <name type="scientific">Aegilops tauschii subsp. strangulata</name>
    <name type="common">Goatgrass</name>
    <dbReference type="NCBI Taxonomy" id="200361"/>
    <lineage>
        <taxon>Eukaryota</taxon>
        <taxon>Viridiplantae</taxon>
        <taxon>Streptophyta</taxon>
        <taxon>Embryophyta</taxon>
        <taxon>Tracheophyta</taxon>
        <taxon>Spermatophyta</taxon>
        <taxon>Magnoliopsida</taxon>
        <taxon>Liliopsida</taxon>
        <taxon>Poales</taxon>
        <taxon>Poaceae</taxon>
        <taxon>BOP clade</taxon>
        <taxon>Pooideae</taxon>
        <taxon>Triticodae</taxon>
        <taxon>Triticeae</taxon>
        <taxon>Triticinae</taxon>
        <taxon>Aegilops</taxon>
    </lineage>
</organism>
<dbReference type="Gramene" id="AET3Gv20581400.1">
    <property type="protein sequence ID" value="AET3Gv20581400.1"/>
    <property type="gene ID" value="AET3Gv20581400"/>
</dbReference>
<feature type="region of interest" description="Disordered" evidence="1">
    <location>
        <begin position="132"/>
        <end position="151"/>
    </location>
</feature>
<protein>
    <submittedName>
        <fullName evidence="3">Uncharacterized protein</fullName>
    </submittedName>
</protein>
<evidence type="ECO:0000313" key="3">
    <source>
        <dbReference type="EnsemblPlants" id="AET3Gv20581400.1"/>
    </source>
</evidence>
<dbReference type="AlphaFoldDB" id="A0A453F5M6"/>
<accession>A0A453F5M6</accession>
<dbReference type="EnsemblPlants" id="AET3Gv20581400.1">
    <property type="protein sequence ID" value="AET3Gv20581400.1"/>
    <property type="gene ID" value="AET3Gv20581400"/>
</dbReference>
<reference evidence="4" key="1">
    <citation type="journal article" date="2014" name="Science">
        <title>Ancient hybridizations among the ancestral genomes of bread wheat.</title>
        <authorList>
            <consortium name="International Wheat Genome Sequencing Consortium,"/>
            <person name="Marcussen T."/>
            <person name="Sandve S.R."/>
            <person name="Heier L."/>
            <person name="Spannagl M."/>
            <person name="Pfeifer M."/>
            <person name="Jakobsen K.S."/>
            <person name="Wulff B.B."/>
            <person name="Steuernagel B."/>
            <person name="Mayer K.F."/>
            <person name="Olsen O.A."/>
        </authorList>
    </citation>
    <scope>NUCLEOTIDE SEQUENCE [LARGE SCALE GENOMIC DNA]</scope>
    <source>
        <strain evidence="4">cv. AL8/78</strain>
    </source>
</reference>
<dbReference type="Proteomes" id="UP000015105">
    <property type="component" value="Chromosome 3D"/>
</dbReference>
<evidence type="ECO:0000313" key="4">
    <source>
        <dbReference type="Proteomes" id="UP000015105"/>
    </source>
</evidence>
<sequence>MKELRGRLADYARHHQRHGHDTLLLMLAGFAFVSCLLLLLPKSLFSAAMDDLLQLGRKRRCDQEMAPTLPAPRPAPTSARDVRTHAASNSLFLLAAAALADERIRPYIRWAPVRHQHGRARGAWAWRRHEPARTGLPTGTTPAPQMMSASSSSRAGSAACCRGRAGAGAKSRCAGDHGRVAAPAAGTELEEVADEA</sequence>
<reference evidence="3" key="4">
    <citation type="submission" date="2019-03" db="UniProtKB">
        <authorList>
            <consortium name="EnsemblPlants"/>
        </authorList>
    </citation>
    <scope>IDENTIFICATION</scope>
</reference>
<evidence type="ECO:0000256" key="1">
    <source>
        <dbReference type="SAM" id="MobiDB-lite"/>
    </source>
</evidence>
<keyword evidence="4" id="KW-1185">Reference proteome</keyword>
<keyword evidence="2" id="KW-0812">Transmembrane</keyword>
<keyword evidence="2" id="KW-0472">Membrane</keyword>
<evidence type="ECO:0000256" key="2">
    <source>
        <dbReference type="SAM" id="Phobius"/>
    </source>
</evidence>
<dbReference type="PROSITE" id="PS51257">
    <property type="entry name" value="PROKAR_LIPOPROTEIN"/>
    <property type="match status" value="1"/>
</dbReference>
<keyword evidence="2" id="KW-1133">Transmembrane helix</keyword>
<reference evidence="3" key="5">
    <citation type="journal article" date="2021" name="G3 (Bethesda)">
        <title>Aegilops tauschii genome assembly Aet v5.0 features greater sequence contiguity and improved annotation.</title>
        <authorList>
            <person name="Wang L."/>
            <person name="Zhu T."/>
            <person name="Rodriguez J.C."/>
            <person name="Deal K.R."/>
            <person name="Dubcovsky J."/>
            <person name="McGuire P.E."/>
            <person name="Lux T."/>
            <person name="Spannagl M."/>
            <person name="Mayer K.F.X."/>
            <person name="Baldrich P."/>
            <person name="Meyers B.C."/>
            <person name="Huo N."/>
            <person name="Gu Y.Q."/>
            <person name="Zhou H."/>
            <person name="Devos K.M."/>
            <person name="Bennetzen J.L."/>
            <person name="Unver T."/>
            <person name="Budak H."/>
            <person name="Gulick P.J."/>
            <person name="Galiba G."/>
            <person name="Kalapos B."/>
            <person name="Nelson D.R."/>
            <person name="Li P."/>
            <person name="You F.M."/>
            <person name="Luo M.C."/>
            <person name="Dvorak J."/>
        </authorList>
    </citation>
    <scope>NUCLEOTIDE SEQUENCE [LARGE SCALE GENOMIC DNA]</scope>
    <source>
        <strain evidence="3">cv. AL8/78</strain>
    </source>
</reference>
<feature type="transmembrane region" description="Helical" evidence="2">
    <location>
        <begin position="21"/>
        <end position="40"/>
    </location>
</feature>
<name>A0A453F5M6_AEGTS</name>
<reference evidence="3" key="3">
    <citation type="journal article" date="2017" name="Nature">
        <title>Genome sequence of the progenitor of the wheat D genome Aegilops tauschii.</title>
        <authorList>
            <person name="Luo M.C."/>
            <person name="Gu Y.Q."/>
            <person name="Puiu D."/>
            <person name="Wang H."/>
            <person name="Twardziok S.O."/>
            <person name="Deal K.R."/>
            <person name="Huo N."/>
            <person name="Zhu T."/>
            <person name="Wang L."/>
            <person name="Wang Y."/>
            <person name="McGuire P.E."/>
            <person name="Liu S."/>
            <person name="Long H."/>
            <person name="Ramasamy R.K."/>
            <person name="Rodriguez J.C."/>
            <person name="Van S.L."/>
            <person name="Yuan L."/>
            <person name="Wang Z."/>
            <person name="Xia Z."/>
            <person name="Xiao L."/>
            <person name="Anderson O.D."/>
            <person name="Ouyang S."/>
            <person name="Liang Y."/>
            <person name="Zimin A.V."/>
            <person name="Pertea G."/>
            <person name="Qi P."/>
            <person name="Bennetzen J.L."/>
            <person name="Dai X."/>
            <person name="Dawson M.W."/>
            <person name="Muller H.G."/>
            <person name="Kugler K."/>
            <person name="Rivarola-Duarte L."/>
            <person name="Spannagl M."/>
            <person name="Mayer K.F.X."/>
            <person name="Lu F.H."/>
            <person name="Bevan M.W."/>
            <person name="Leroy P."/>
            <person name="Li P."/>
            <person name="You F.M."/>
            <person name="Sun Q."/>
            <person name="Liu Z."/>
            <person name="Lyons E."/>
            <person name="Wicker T."/>
            <person name="Salzberg S.L."/>
            <person name="Devos K.M."/>
            <person name="Dvorak J."/>
        </authorList>
    </citation>
    <scope>NUCLEOTIDE SEQUENCE [LARGE SCALE GENOMIC DNA]</scope>
    <source>
        <strain evidence="3">cv. AL8/78</strain>
    </source>
</reference>